<evidence type="ECO:0000256" key="1">
    <source>
        <dbReference type="SAM" id="MobiDB-lite"/>
    </source>
</evidence>
<protein>
    <submittedName>
        <fullName evidence="2">Uncharacterized protein</fullName>
    </submittedName>
</protein>
<gene>
    <name evidence="2" type="ORF">L3X38_033696</name>
</gene>
<keyword evidence="3" id="KW-1185">Reference proteome</keyword>
<organism evidence="2 3">
    <name type="scientific">Prunus dulcis</name>
    <name type="common">Almond</name>
    <name type="synonym">Amygdalus dulcis</name>
    <dbReference type="NCBI Taxonomy" id="3755"/>
    <lineage>
        <taxon>Eukaryota</taxon>
        <taxon>Viridiplantae</taxon>
        <taxon>Streptophyta</taxon>
        <taxon>Embryophyta</taxon>
        <taxon>Tracheophyta</taxon>
        <taxon>Spermatophyta</taxon>
        <taxon>Magnoliopsida</taxon>
        <taxon>eudicotyledons</taxon>
        <taxon>Gunneridae</taxon>
        <taxon>Pentapetalae</taxon>
        <taxon>rosids</taxon>
        <taxon>fabids</taxon>
        <taxon>Rosales</taxon>
        <taxon>Rosaceae</taxon>
        <taxon>Amygdaloideae</taxon>
        <taxon>Amygdaleae</taxon>
        <taxon>Prunus</taxon>
    </lineage>
</organism>
<sequence>MEENLCEYPVGKIALILPLPDGVTHVTAEAATKILKLNARLNALLFSTSLEASIEIRHLRQELEFHTKFKHDIIRKGKTKIITPKEHEEDKEEEEDDEVEEEQEEEDEKKKRKQKKKMKRRMMTKLGSKRKRLGIRMRMRLQLRVIRMQNNTPQTKNTQSLLHCIIVMQLHVCNAYADRL</sequence>
<evidence type="ECO:0000313" key="3">
    <source>
        <dbReference type="Proteomes" id="UP001054821"/>
    </source>
</evidence>
<proteinExistence type="predicted"/>
<comment type="caution">
    <text evidence="2">The sequence shown here is derived from an EMBL/GenBank/DDBJ whole genome shotgun (WGS) entry which is preliminary data.</text>
</comment>
<evidence type="ECO:0000313" key="2">
    <source>
        <dbReference type="EMBL" id="KAI5324623.1"/>
    </source>
</evidence>
<dbReference type="Proteomes" id="UP001054821">
    <property type="component" value="Chromosome 6"/>
</dbReference>
<dbReference type="EMBL" id="JAJFAZ020000006">
    <property type="protein sequence ID" value="KAI5324623.1"/>
    <property type="molecule type" value="Genomic_DNA"/>
</dbReference>
<feature type="compositionally biased region" description="Basic residues" evidence="1">
    <location>
        <begin position="110"/>
        <end position="124"/>
    </location>
</feature>
<name>A0AAD4YXV4_PRUDU</name>
<feature type="compositionally biased region" description="Acidic residues" evidence="1">
    <location>
        <begin position="89"/>
        <end position="107"/>
    </location>
</feature>
<reference evidence="2 3" key="1">
    <citation type="journal article" date="2022" name="G3 (Bethesda)">
        <title>Whole-genome sequence and methylome profiling of the almond [Prunus dulcis (Mill.) D.A. Webb] cultivar 'Nonpareil'.</title>
        <authorList>
            <person name="D'Amico-Willman K.M."/>
            <person name="Ouma W.Z."/>
            <person name="Meulia T."/>
            <person name="Sideli G.M."/>
            <person name="Gradziel T.M."/>
            <person name="Fresnedo-Ramirez J."/>
        </authorList>
    </citation>
    <scope>NUCLEOTIDE SEQUENCE [LARGE SCALE GENOMIC DNA]</scope>
    <source>
        <strain evidence="2">Clone GOH B32 T37-40</strain>
    </source>
</reference>
<dbReference type="AlphaFoldDB" id="A0AAD4YXV4"/>
<accession>A0AAD4YXV4</accession>
<feature type="region of interest" description="Disordered" evidence="1">
    <location>
        <begin position="80"/>
        <end position="124"/>
    </location>
</feature>